<accession>A0A4R6ZSA5</accession>
<gene>
    <name evidence="1" type="ORF">DFP96_10132</name>
</gene>
<dbReference type="STRING" id="1265846.PROCOU_13968"/>
<dbReference type="OrthoDB" id="9885263at2"/>
<dbReference type="Proteomes" id="UP000295558">
    <property type="component" value="Unassembled WGS sequence"/>
</dbReference>
<dbReference type="RefSeq" id="WP_036072864.1">
    <property type="nucleotide sequence ID" value="NZ_SNZK01000001.1"/>
</dbReference>
<dbReference type="AlphaFoldDB" id="A0A4R6ZSA5"/>
<sequence length="82" mass="9428">MREVYVSIGENGYVQEWCDIEGKDNLPERFFKVKADEKLIYNVDAVKIVDGIAVLDKKEQQNVMIANGDLINRQIQEEINAL</sequence>
<proteinExistence type="predicted"/>
<name>A0A4R6ZSA5_9LIST</name>
<evidence type="ECO:0000313" key="1">
    <source>
        <dbReference type="EMBL" id="TDR55104.1"/>
    </source>
</evidence>
<protein>
    <submittedName>
        <fullName evidence="1">Uncharacterized protein</fullName>
    </submittedName>
</protein>
<reference evidence="1 2" key="1">
    <citation type="submission" date="2019-03" db="EMBL/GenBank/DDBJ databases">
        <title>Genomic Encyclopedia of Type Strains, Phase III (KMG-III): the genomes of soil and plant-associated and newly described type strains.</title>
        <authorList>
            <person name="Whitman W."/>
        </authorList>
    </citation>
    <scope>NUCLEOTIDE SEQUENCE [LARGE SCALE GENOMIC DNA]</scope>
    <source>
        <strain evidence="1 2">CECT 7972</strain>
    </source>
</reference>
<keyword evidence="2" id="KW-1185">Reference proteome</keyword>
<comment type="caution">
    <text evidence="1">The sequence shown here is derived from an EMBL/GenBank/DDBJ whole genome shotgun (WGS) entry which is preliminary data.</text>
</comment>
<organism evidence="1 2">
    <name type="scientific">Listeria rocourtiae</name>
    <dbReference type="NCBI Taxonomy" id="647910"/>
    <lineage>
        <taxon>Bacteria</taxon>
        <taxon>Bacillati</taxon>
        <taxon>Bacillota</taxon>
        <taxon>Bacilli</taxon>
        <taxon>Bacillales</taxon>
        <taxon>Listeriaceae</taxon>
        <taxon>Listeria</taxon>
    </lineage>
</organism>
<dbReference type="EMBL" id="SNZK01000001">
    <property type="protein sequence ID" value="TDR55104.1"/>
    <property type="molecule type" value="Genomic_DNA"/>
</dbReference>
<evidence type="ECO:0000313" key="2">
    <source>
        <dbReference type="Proteomes" id="UP000295558"/>
    </source>
</evidence>